<evidence type="ECO:0000313" key="2">
    <source>
        <dbReference type="EMBL" id="MPM78982.1"/>
    </source>
</evidence>
<evidence type="ECO:0000256" key="1">
    <source>
        <dbReference type="SAM" id="MobiDB-lite"/>
    </source>
</evidence>
<dbReference type="EMBL" id="VSSQ01029027">
    <property type="protein sequence ID" value="MPM78982.1"/>
    <property type="molecule type" value="Genomic_DNA"/>
</dbReference>
<feature type="region of interest" description="Disordered" evidence="1">
    <location>
        <begin position="1"/>
        <end position="20"/>
    </location>
</feature>
<proteinExistence type="predicted"/>
<gene>
    <name evidence="2" type="ORF">SDC9_125997</name>
</gene>
<name>A0A645CQI4_9ZZZZ</name>
<accession>A0A645CQI4</accession>
<dbReference type="AlphaFoldDB" id="A0A645CQI4"/>
<protein>
    <submittedName>
        <fullName evidence="2">Uncharacterized protein</fullName>
    </submittedName>
</protein>
<organism evidence="2">
    <name type="scientific">bioreactor metagenome</name>
    <dbReference type="NCBI Taxonomy" id="1076179"/>
    <lineage>
        <taxon>unclassified sequences</taxon>
        <taxon>metagenomes</taxon>
        <taxon>ecological metagenomes</taxon>
    </lineage>
</organism>
<comment type="caution">
    <text evidence="2">The sequence shown here is derived from an EMBL/GenBank/DDBJ whole genome shotgun (WGS) entry which is preliminary data.</text>
</comment>
<sequence>MQFQPILPARQHQRAGKRQRFGERFELRRGTQAEPRGMLPRGDQQKSIENAKLRPVVEEVESFRIFRIGPKQQQAFIRIRRIIPVHQQHFISLPETIKTKRRKGFNRLLKFRICEIPGNGIVRRIDRLGVEITGEHSIIMLDIPRVVPVVAQIVPVVTDRAVGPTVKQLLPERERLPRLSALRRAFRGFIRPPGSGDAQFFPHEKQPLDLREIVFKRSVSVKDVNVIKFFPPPIEFSPDASGRSVRNRGACRCSRRS</sequence>
<reference evidence="2" key="1">
    <citation type="submission" date="2019-08" db="EMBL/GenBank/DDBJ databases">
        <authorList>
            <person name="Kucharzyk K."/>
            <person name="Murdoch R.W."/>
            <person name="Higgins S."/>
            <person name="Loffler F."/>
        </authorList>
    </citation>
    <scope>NUCLEOTIDE SEQUENCE</scope>
</reference>